<evidence type="ECO:0000256" key="2">
    <source>
        <dbReference type="SAM" id="Phobius"/>
    </source>
</evidence>
<reference evidence="3" key="2">
    <citation type="journal article" date="2021" name="PeerJ">
        <title>Extensive microbial diversity within the chicken gut microbiome revealed by metagenomics and culture.</title>
        <authorList>
            <person name="Gilroy R."/>
            <person name="Ravi A."/>
            <person name="Getino M."/>
            <person name="Pursley I."/>
            <person name="Horton D.L."/>
            <person name="Alikhan N.F."/>
            <person name="Baker D."/>
            <person name="Gharbi K."/>
            <person name="Hall N."/>
            <person name="Watson M."/>
            <person name="Adriaenssens E.M."/>
            <person name="Foster-Nyarko E."/>
            <person name="Jarju S."/>
            <person name="Secka A."/>
            <person name="Antonio M."/>
            <person name="Oren A."/>
            <person name="Chaudhuri R.R."/>
            <person name="La Ragione R."/>
            <person name="Hildebrand F."/>
            <person name="Pallen M.J."/>
        </authorList>
    </citation>
    <scope>NUCLEOTIDE SEQUENCE</scope>
    <source>
        <strain evidence="3">CHK186-9395</strain>
    </source>
</reference>
<dbReference type="Proteomes" id="UP000886861">
    <property type="component" value="Unassembled WGS sequence"/>
</dbReference>
<keyword evidence="2" id="KW-0472">Membrane</keyword>
<sequence length="234" mass="25564">MKNNEETKQEEKGDSNKVKKKVKTQTKEQPWYIWPIKIFFLALALSLSFSILSELAMSSAGIVISIIVVLVFISISVITDMIGVAVASCTEEPFKAMASRKVRGAKEALFLVKNADRVASLCADVLGDVCGILAGAGGSSILYHIVTDASTDAFEIVMASVVSAVIAGLTIFGKAIFKRYSMENCNKVILTLGKCLSIFTRNKKDKKKGKQTKKTEVKDEKEKVENNVNSEEKN</sequence>
<feature type="region of interest" description="Disordered" evidence="1">
    <location>
        <begin position="1"/>
        <end position="22"/>
    </location>
</feature>
<feature type="transmembrane region" description="Helical" evidence="2">
    <location>
        <begin position="31"/>
        <end position="52"/>
    </location>
</feature>
<organism evidence="3 4">
    <name type="scientific">Candidatus Caccopulliclostridium gallistercoris</name>
    <dbReference type="NCBI Taxonomy" id="2840719"/>
    <lineage>
        <taxon>Bacteria</taxon>
        <taxon>Bacillati</taxon>
        <taxon>Bacillota</taxon>
        <taxon>Clostridia</taxon>
        <taxon>Candidatus Caccopulliclostridium</taxon>
    </lineage>
</organism>
<dbReference type="AlphaFoldDB" id="A0A9D1NF37"/>
<evidence type="ECO:0000256" key="1">
    <source>
        <dbReference type="SAM" id="MobiDB-lite"/>
    </source>
</evidence>
<feature type="compositionally biased region" description="Basic and acidic residues" evidence="1">
    <location>
        <begin position="213"/>
        <end position="234"/>
    </location>
</feature>
<feature type="compositionally biased region" description="Basic and acidic residues" evidence="1">
    <location>
        <begin position="1"/>
        <end position="17"/>
    </location>
</feature>
<feature type="transmembrane region" description="Helical" evidence="2">
    <location>
        <begin position="59"/>
        <end position="78"/>
    </location>
</feature>
<comment type="caution">
    <text evidence="3">The sequence shown here is derived from an EMBL/GenBank/DDBJ whole genome shotgun (WGS) entry which is preliminary data.</text>
</comment>
<feature type="transmembrane region" description="Helical" evidence="2">
    <location>
        <begin position="156"/>
        <end position="177"/>
    </location>
</feature>
<evidence type="ECO:0000313" key="4">
    <source>
        <dbReference type="Proteomes" id="UP000886861"/>
    </source>
</evidence>
<gene>
    <name evidence="3" type="ORF">IAA62_03950</name>
</gene>
<reference evidence="3" key="1">
    <citation type="submission" date="2020-10" db="EMBL/GenBank/DDBJ databases">
        <authorList>
            <person name="Gilroy R."/>
        </authorList>
    </citation>
    <scope>NUCLEOTIDE SEQUENCE</scope>
    <source>
        <strain evidence="3">CHK186-9395</strain>
    </source>
</reference>
<keyword evidence="2" id="KW-0812">Transmembrane</keyword>
<feature type="region of interest" description="Disordered" evidence="1">
    <location>
        <begin position="203"/>
        <end position="234"/>
    </location>
</feature>
<name>A0A9D1NF37_9FIRM</name>
<protein>
    <recommendedName>
        <fullName evidence="5">Mg2+ and Co2+ transporter CorB</fullName>
    </recommendedName>
</protein>
<evidence type="ECO:0000313" key="3">
    <source>
        <dbReference type="EMBL" id="HIV01685.1"/>
    </source>
</evidence>
<evidence type="ECO:0008006" key="5">
    <source>
        <dbReference type="Google" id="ProtNLM"/>
    </source>
</evidence>
<dbReference type="EMBL" id="DVOJ01000014">
    <property type="protein sequence ID" value="HIV01685.1"/>
    <property type="molecule type" value="Genomic_DNA"/>
</dbReference>
<feature type="compositionally biased region" description="Basic residues" evidence="1">
    <location>
        <begin position="203"/>
        <end position="212"/>
    </location>
</feature>
<accession>A0A9D1NF37</accession>
<proteinExistence type="predicted"/>
<keyword evidence="2" id="KW-1133">Transmembrane helix</keyword>